<name>A0A061JIY6_9PROT</name>
<evidence type="ECO:0000256" key="2">
    <source>
        <dbReference type="SAM" id="SignalP"/>
    </source>
</evidence>
<keyword evidence="4" id="KW-1185">Reference proteome</keyword>
<proteinExistence type="predicted"/>
<organism evidence="3 4">
    <name type="scientific">Holospora undulata HU1</name>
    <dbReference type="NCBI Taxonomy" id="1321371"/>
    <lineage>
        <taxon>Bacteria</taxon>
        <taxon>Pseudomonadati</taxon>
        <taxon>Pseudomonadota</taxon>
        <taxon>Alphaproteobacteria</taxon>
        <taxon>Holosporales</taxon>
        <taxon>Holosporaceae</taxon>
        <taxon>Holospora</taxon>
    </lineage>
</organism>
<evidence type="ECO:0000256" key="1">
    <source>
        <dbReference type="SAM" id="MobiDB-lite"/>
    </source>
</evidence>
<evidence type="ECO:0000313" key="3">
    <source>
        <dbReference type="EMBL" id="ETZ05379.1"/>
    </source>
</evidence>
<feature type="signal peptide" evidence="2">
    <location>
        <begin position="1"/>
        <end position="23"/>
    </location>
</feature>
<reference evidence="3 4" key="1">
    <citation type="journal article" date="2013" name="Genome Announc.">
        <title>Draft Genome Sequence of Holospora undulata Strain HU1, a Micronucleus-Specific Symbiont of the Ciliate Paramecium caudatum.</title>
        <authorList>
            <person name="Dohra H."/>
            <person name="Suzuki H."/>
            <person name="Suzuki T."/>
            <person name="Tanaka K."/>
            <person name="Fujishima M."/>
        </authorList>
    </citation>
    <scope>NUCLEOTIDE SEQUENCE [LARGE SCALE GENOMIC DNA]</scope>
    <source>
        <strain evidence="3 4">HU1</strain>
    </source>
</reference>
<feature type="region of interest" description="Disordered" evidence="1">
    <location>
        <begin position="38"/>
        <end position="77"/>
    </location>
</feature>
<accession>A0A061JIY6</accession>
<feature type="compositionally biased region" description="Basic and acidic residues" evidence="1">
    <location>
        <begin position="57"/>
        <end position="77"/>
    </location>
</feature>
<dbReference type="RefSeq" id="WP_006298150.1">
    <property type="nucleotide sequence ID" value="NZ_ARPM03000064.1"/>
</dbReference>
<dbReference type="AlphaFoldDB" id="A0A061JIY6"/>
<keyword evidence="2" id="KW-0732">Signal</keyword>
<comment type="caution">
    <text evidence="3">The sequence shown here is derived from an EMBL/GenBank/DDBJ whole genome shotgun (WGS) entry which is preliminary data.</text>
</comment>
<sequence length="77" mass="8889" precursor="true">MFNKKIFVLIAFIVCFGTSSVNASPANLNDNDREFLKSTAHKSSMKKKKQTVPNLNDNDRAFLNDIQKENMRTMRKH</sequence>
<protein>
    <submittedName>
        <fullName evidence="3">Uncharacterized protein</fullName>
    </submittedName>
</protein>
<feature type="compositionally biased region" description="Basic residues" evidence="1">
    <location>
        <begin position="39"/>
        <end position="50"/>
    </location>
</feature>
<feature type="chain" id="PRO_5001606160" evidence="2">
    <location>
        <begin position="24"/>
        <end position="77"/>
    </location>
</feature>
<gene>
    <name evidence="3" type="ORF">K737_300188</name>
</gene>
<evidence type="ECO:0000313" key="4">
    <source>
        <dbReference type="Proteomes" id="UP000026922"/>
    </source>
</evidence>
<dbReference type="Proteomes" id="UP000026922">
    <property type="component" value="Unassembled WGS sequence"/>
</dbReference>
<dbReference type="EMBL" id="ARPM03000064">
    <property type="protein sequence ID" value="ETZ05379.1"/>
    <property type="molecule type" value="Genomic_DNA"/>
</dbReference>